<sequence>MSGSGPIPSLSQVRAWDTAHLSEAAAHWTDTATTWEYVFTYVPSLMASPGGTPWEGVAAEAAQGRAYSDRLKVPSAADQLHDAASLARRGADQIRYAKQRVLDAVRRGEQAGFTVGEYFSVTSRRTGTPAHVAASRAQAEALATDIGARLGELIAADCKTSAEIACATAGVGDVTFNDARKRVDEGAVRFVDFKQAPTDDTTTPQVPGGGYGSYHYGYQFSTSASWDQGTDHERNPTADVRRGPVGGPV</sequence>
<dbReference type="AlphaFoldDB" id="A0A7I7T745"/>
<reference evidence="2 3" key="1">
    <citation type="journal article" date="2019" name="Emerg. Microbes Infect.">
        <title>Comprehensive subspecies identification of 175 nontuberculous mycobacteria species based on 7547 genomic profiles.</title>
        <authorList>
            <person name="Matsumoto Y."/>
            <person name="Kinjo T."/>
            <person name="Motooka D."/>
            <person name="Nabeya D."/>
            <person name="Jung N."/>
            <person name="Uechi K."/>
            <person name="Horii T."/>
            <person name="Iida T."/>
            <person name="Fujita J."/>
            <person name="Nakamura S."/>
        </authorList>
    </citation>
    <scope>NUCLEOTIDE SEQUENCE [LARGE SCALE GENOMIC DNA]</scope>
    <source>
        <strain evidence="2 3">JCM 30396</strain>
    </source>
</reference>
<keyword evidence="3" id="KW-1185">Reference proteome</keyword>
<organism evidence="2 3">
    <name type="scientific">Mycolicibacterium helvum</name>
    <dbReference type="NCBI Taxonomy" id="1534349"/>
    <lineage>
        <taxon>Bacteria</taxon>
        <taxon>Bacillati</taxon>
        <taxon>Actinomycetota</taxon>
        <taxon>Actinomycetes</taxon>
        <taxon>Mycobacteriales</taxon>
        <taxon>Mycobacteriaceae</taxon>
        <taxon>Mycolicibacterium</taxon>
    </lineage>
</organism>
<evidence type="ECO:0000256" key="1">
    <source>
        <dbReference type="SAM" id="MobiDB-lite"/>
    </source>
</evidence>
<feature type="compositionally biased region" description="Basic and acidic residues" evidence="1">
    <location>
        <begin position="229"/>
        <end position="242"/>
    </location>
</feature>
<proteinExistence type="predicted"/>
<dbReference type="EMBL" id="AP022596">
    <property type="protein sequence ID" value="BBY64289.1"/>
    <property type="molecule type" value="Genomic_DNA"/>
</dbReference>
<evidence type="ECO:0000313" key="3">
    <source>
        <dbReference type="Proteomes" id="UP000467148"/>
    </source>
</evidence>
<dbReference type="Proteomes" id="UP000467148">
    <property type="component" value="Chromosome"/>
</dbReference>
<name>A0A7I7T745_9MYCO</name>
<gene>
    <name evidence="2" type="ORF">MHEL_25320</name>
</gene>
<feature type="region of interest" description="Disordered" evidence="1">
    <location>
        <begin position="225"/>
        <end position="249"/>
    </location>
</feature>
<evidence type="ECO:0000313" key="2">
    <source>
        <dbReference type="EMBL" id="BBY64289.1"/>
    </source>
</evidence>
<accession>A0A7I7T745</accession>
<evidence type="ECO:0008006" key="4">
    <source>
        <dbReference type="Google" id="ProtNLM"/>
    </source>
</evidence>
<dbReference type="KEGG" id="mhev:MHEL_25320"/>
<protein>
    <recommendedName>
        <fullName evidence="4">ESX-1 secretion-associated protein EspA/EspE-like domain-containing protein</fullName>
    </recommendedName>
</protein>